<dbReference type="Proteomes" id="UP000824037">
    <property type="component" value="Unassembled WGS sequence"/>
</dbReference>
<reference evidence="2" key="2">
    <citation type="submission" date="2021-04" db="EMBL/GenBank/DDBJ databases">
        <authorList>
            <person name="Gilroy R."/>
        </authorList>
    </citation>
    <scope>NUCLEOTIDE SEQUENCE</scope>
    <source>
        <strain evidence="2">ChiGjej4B4-7305</strain>
    </source>
</reference>
<comment type="caution">
    <text evidence="2">The sequence shown here is derived from an EMBL/GenBank/DDBJ whole genome shotgun (WGS) entry which is preliminary data.</text>
</comment>
<feature type="compositionally biased region" description="Low complexity" evidence="1">
    <location>
        <begin position="14"/>
        <end position="25"/>
    </location>
</feature>
<dbReference type="InterPro" id="IPR046609">
    <property type="entry name" value="DUF6668"/>
</dbReference>
<dbReference type="EMBL" id="DXBY01000196">
    <property type="protein sequence ID" value="HIZ36384.1"/>
    <property type="molecule type" value="Genomic_DNA"/>
</dbReference>
<dbReference type="Pfam" id="PF20373">
    <property type="entry name" value="DUF6668"/>
    <property type="match status" value="1"/>
</dbReference>
<dbReference type="AlphaFoldDB" id="A0A9D2J5G7"/>
<sequence length="204" mass="21799">MRNPWLDEPEPVELPEAAAPVEPRPATGPALPQRGVPVPDHVDRLRVIERNLTPALWVVGAHGGAGESSVAALDADWAAADHAWPLIPNGATRVVLTARTSAAGLRAAQNAATHWAAGLGAEVRLMGLVLIADAPGRLPRPLREYAQLVAGGVPRTWRLPWIEGWRLGEPPDPASSPREVRKLLEDLTTLTFGATGTTTRKEHP</sequence>
<proteinExistence type="predicted"/>
<organism evidence="2 3">
    <name type="scientific">Candidatus Ruania gallistercoris</name>
    <dbReference type="NCBI Taxonomy" id="2838746"/>
    <lineage>
        <taxon>Bacteria</taxon>
        <taxon>Bacillati</taxon>
        <taxon>Actinomycetota</taxon>
        <taxon>Actinomycetes</taxon>
        <taxon>Micrococcales</taxon>
        <taxon>Ruaniaceae</taxon>
        <taxon>Ruania</taxon>
    </lineage>
</organism>
<accession>A0A9D2J5G7</accession>
<name>A0A9D2J5G7_9MICO</name>
<reference evidence="2" key="1">
    <citation type="journal article" date="2021" name="PeerJ">
        <title>Extensive microbial diversity within the chicken gut microbiome revealed by metagenomics and culture.</title>
        <authorList>
            <person name="Gilroy R."/>
            <person name="Ravi A."/>
            <person name="Getino M."/>
            <person name="Pursley I."/>
            <person name="Horton D.L."/>
            <person name="Alikhan N.F."/>
            <person name="Baker D."/>
            <person name="Gharbi K."/>
            <person name="Hall N."/>
            <person name="Watson M."/>
            <person name="Adriaenssens E.M."/>
            <person name="Foster-Nyarko E."/>
            <person name="Jarju S."/>
            <person name="Secka A."/>
            <person name="Antonio M."/>
            <person name="Oren A."/>
            <person name="Chaudhuri R.R."/>
            <person name="La Ragione R."/>
            <person name="Hildebrand F."/>
            <person name="Pallen M.J."/>
        </authorList>
    </citation>
    <scope>NUCLEOTIDE SEQUENCE</scope>
    <source>
        <strain evidence="2">ChiGjej4B4-7305</strain>
    </source>
</reference>
<evidence type="ECO:0000313" key="3">
    <source>
        <dbReference type="Proteomes" id="UP000824037"/>
    </source>
</evidence>
<gene>
    <name evidence="2" type="ORF">H9815_11445</name>
</gene>
<feature type="region of interest" description="Disordered" evidence="1">
    <location>
        <begin position="1"/>
        <end position="36"/>
    </location>
</feature>
<evidence type="ECO:0000256" key="1">
    <source>
        <dbReference type="SAM" id="MobiDB-lite"/>
    </source>
</evidence>
<protein>
    <submittedName>
        <fullName evidence="2">Uncharacterized protein</fullName>
    </submittedName>
</protein>
<evidence type="ECO:0000313" key="2">
    <source>
        <dbReference type="EMBL" id="HIZ36384.1"/>
    </source>
</evidence>